<proteinExistence type="predicted"/>
<dbReference type="EMBL" id="PZOJ01000094">
    <property type="protein sequence ID" value="TMX74846.1"/>
    <property type="molecule type" value="Genomic_DNA"/>
</dbReference>
<sequence length="298" mass="34470">MENDDVVIERFLDAMWMERGLSENTLASYRNDLTKLMMWMKEHKLVLESISADDLQRYQQWLFDQDYKQTSRARMVSAIRRVFQYLHREKIRVDDPSAMLISPKLPKRLPKDISEAQVDALLDAPNVDDPIELRDKAMLELLYATGLRVTELVSLTMENISLRQGVVRVVGKGDKERLVPMGENAVDWIEQFLAQGRPMLLGEKSSDVVFPSKRGQQMTRQTFWHRIKHYAVLAGIDADTLSPHVMRHAFATHLLNYGADLRVVQMLLGHSDLSTTQIYTHVATERLKQLHEQHHPRG</sequence>
<reference evidence="1" key="1">
    <citation type="submission" date="2018-03" db="EMBL/GenBank/DDBJ databases">
        <title>Genomic characterization of a polymicrobial infection associated with a disease outbreak in Pacific white shrimp (Litopenaeus vannamei).</title>
        <authorList>
            <person name="Turner J.W."/>
            <person name="Bachand P.T."/>
            <person name="Tallman J."/>
            <person name="Elledge N.C."/>
            <person name="Pinnell L.J."/>
            <person name="Laughlin R.C."/>
            <person name="Zimba P.V."/>
        </authorList>
    </citation>
    <scope>NUCLEOTIDE SEQUENCE</scope>
    <source>
        <strain evidence="1">Hep-2b-22</strain>
    </source>
</reference>
<dbReference type="Proteomes" id="UP000718715">
    <property type="component" value="Unassembled WGS sequence"/>
</dbReference>
<accession>A0ACD3T1S3</accession>
<comment type="caution">
    <text evidence="1">The sequence shown here is derived from an EMBL/GenBank/DDBJ whole genome shotgun (WGS) entry which is preliminary data.</text>
</comment>
<gene>
    <name evidence="1" type="primary">xerD</name>
    <name evidence="1" type="ORF">DA092_11455</name>
</gene>
<protein>
    <submittedName>
        <fullName evidence="1">Site-specific tyrosine recombinase XerD</fullName>
    </submittedName>
</protein>
<keyword evidence="2" id="KW-1185">Reference proteome</keyword>
<evidence type="ECO:0000313" key="2">
    <source>
        <dbReference type="Proteomes" id="UP000718715"/>
    </source>
</evidence>
<name>A0ACD3T1S3_PHODM</name>
<organism evidence="1 2">
    <name type="scientific">Photobacterium damselae</name>
    <dbReference type="NCBI Taxonomy" id="38293"/>
    <lineage>
        <taxon>Bacteria</taxon>
        <taxon>Pseudomonadati</taxon>
        <taxon>Pseudomonadota</taxon>
        <taxon>Gammaproteobacteria</taxon>
        <taxon>Vibrionales</taxon>
        <taxon>Vibrionaceae</taxon>
        <taxon>Photobacterium</taxon>
    </lineage>
</organism>
<evidence type="ECO:0000313" key="1">
    <source>
        <dbReference type="EMBL" id="TMX74846.1"/>
    </source>
</evidence>